<dbReference type="Gene3D" id="3.30.9.10">
    <property type="entry name" value="D-Amino Acid Oxidase, subunit A, domain 2"/>
    <property type="match status" value="1"/>
</dbReference>
<evidence type="ECO:0000256" key="1">
    <source>
        <dbReference type="ARBA" id="ARBA00001974"/>
    </source>
</evidence>
<evidence type="ECO:0000256" key="5">
    <source>
        <dbReference type="ARBA" id="ARBA00023002"/>
    </source>
</evidence>
<evidence type="ECO:0000313" key="9">
    <source>
        <dbReference type="EMBL" id="NEN75228.1"/>
    </source>
</evidence>
<dbReference type="AlphaFoldDB" id="A0A6L9Y5Z6"/>
<evidence type="ECO:0000256" key="4">
    <source>
        <dbReference type="ARBA" id="ARBA00022827"/>
    </source>
</evidence>
<feature type="domain" description="FAD dependent oxidoreductase" evidence="8">
    <location>
        <begin position="3"/>
        <end position="398"/>
    </location>
</feature>
<comment type="similarity">
    <text evidence="2 7">Belongs to the DadA oxidoreductase family.</text>
</comment>
<keyword evidence="10" id="KW-1185">Reference proteome</keyword>
<dbReference type="Pfam" id="PF01266">
    <property type="entry name" value="DAO"/>
    <property type="match status" value="1"/>
</dbReference>
<dbReference type="PANTHER" id="PTHR13847">
    <property type="entry name" value="SARCOSINE DEHYDROGENASE-RELATED"/>
    <property type="match status" value="1"/>
</dbReference>
<dbReference type="SUPFAM" id="SSF54373">
    <property type="entry name" value="FAD-linked reductases, C-terminal domain"/>
    <property type="match status" value="1"/>
</dbReference>
<dbReference type="FunFam" id="3.50.50.60:FF:000020">
    <property type="entry name" value="D-amino acid dehydrogenase"/>
    <property type="match status" value="1"/>
</dbReference>
<protein>
    <recommendedName>
        <fullName evidence="7">D-amino acid dehydrogenase</fullName>
        <ecNumber evidence="7">1.4.99.-</ecNumber>
    </recommendedName>
</protein>
<comment type="catalytic activity">
    <reaction evidence="6 7">
        <text>a D-alpha-amino acid + A + H2O = a 2-oxocarboxylate + AH2 + NH4(+)</text>
        <dbReference type="Rhea" id="RHEA:18125"/>
        <dbReference type="ChEBI" id="CHEBI:13193"/>
        <dbReference type="ChEBI" id="CHEBI:15377"/>
        <dbReference type="ChEBI" id="CHEBI:17499"/>
        <dbReference type="ChEBI" id="CHEBI:28938"/>
        <dbReference type="ChEBI" id="CHEBI:35179"/>
        <dbReference type="ChEBI" id="CHEBI:59871"/>
    </reaction>
</comment>
<evidence type="ECO:0000256" key="3">
    <source>
        <dbReference type="ARBA" id="ARBA00022630"/>
    </source>
</evidence>
<dbReference type="Proteomes" id="UP000477651">
    <property type="component" value="Unassembled WGS sequence"/>
</dbReference>
<dbReference type="RefSeq" id="WP_163763937.1">
    <property type="nucleotide sequence ID" value="NZ_JAAGYR010000003.1"/>
</dbReference>
<reference evidence="9 10" key="1">
    <citation type="submission" date="2020-02" db="EMBL/GenBank/DDBJ databases">
        <title>Pelistega sp. NLN82 were isolated from wild rodents of the Hainan Island.</title>
        <authorList>
            <person name="Niu N."/>
            <person name="Zhou J."/>
        </authorList>
    </citation>
    <scope>NUCLEOTIDE SEQUENCE [LARGE SCALE GENOMIC DNA]</scope>
    <source>
        <strain evidence="9 10">NLN82</strain>
    </source>
</reference>
<evidence type="ECO:0000259" key="8">
    <source>
        <dbReference type="Pfam" id="PF01266"/>
    </source>
</evidence>
<feature type="binding site" evidence="7">
    <location>
        <begin position="3"/>
        <end position="17"/>
    </location>
    <ligand>
        <name>FAD</name>
        <dbReference type="ChEBI" id="CHEBI:57692"/>
    </ligand>
</feature>
<dbReference type="GO" id="GO:0005737">
    <property type="term" value="C:cytoplasm"/>
    <property type="evidence" value="ECO:0007669"/>
    <property type="project" value="TreeGrafter"/>
</dbReference>
<accession>A0A6L9Y5Z6</accession>
<comment type="function">
    <text evidence="7">Oxidative deamination of D-amino acids.</text>
</comment>
<dbReference type="SUPFAM" id="SSF51905">
    <property type="entry name" value="FAD/NAD(P)-binding domain"/>
    <property type="match status" value="1"/>
</dbReference>
<dbReference type="GO" id="GO:0055130">
    <property type="term" value="P:D-alanine catabolic process"/>
    <property type="evidence" value="ECO:0007669"/>
    <property type="project" value="TreeGrafter"/>
</dbReference>
<dbReference type="EMBL" id="JAAGYR010000003">
    <property type="protein sequence ID" value="NEN75228.1"/>
    <property type="molecule type" value="Genomic_DNA"/>
</dbReference>
<comment type="cofactor">
    <cofactor evidence="1 7">
        <name>FAD</name>
        <dbReference type="ChEBI" id="CHEBI:57692"/>
    </cofactor>
</comment>
<evidence type="ECO:0000313" key="10">
    <source>
        <dbReference type="Proteomes" id="UP000477651"/>
    </source>
</evidence>
<evidence type="ECO:0000256" key="7">
    <source>
        <dbReference type="HAMAP-Rule" id="MF_01202"/>
    </source>
</evidence>
<evidence type="ECO:0000256" key="6">
    <source>
        <dbReference type="ARBA" id="ARBA00047884"/>
    </source>
</evidence>
<dbReference type="GO" id="GO:0005886">
    <property type="term" value="C:plasma membrane"/>
    <property type="evidence" value="ECO:0007669"/>
    <property type="project" value="TreeGrafter"/>
</dbReference>
<dbReference type="InterPro" id="IPR006076">
    <property type="entry name" value="FAD-dep_OxRdtase"/>
</dbReference>
<comment type="caution">
    <text evidence="9">The sequence shown here is derived from an EMBL/GenBank/DDBJ whole genome shotgun (WGS) entry which is preliminary data.</text>
</comment>
<sequence>MHIYVLGSGIVGVTTAYYLAKKGFEVTVLDRQDGPALETSFANAGQISPGYASPWAAPGIPLKAIKWLFQEDAPLIMKPTLDIAQYRWLWSLLRNCTAKNYAINKERMVRLSEYSRLCFDRLRQETGIRYEDRQRGTIQLFRTQQQLDDSAKDIQVLKEMGTPFEVLDRAGILRYEPGLKETINEFVGALRLPLDETGDCFIFSERLVELAKALGVRFQFAQHIERFDDQNGVIKGIWVNGELVTADAYVVALGSYSTALLKQVGIDVPIYPLKGFSLTVPIIDESKAPQSTVLDETYKVALTRFDQRIRMGGMAGVNGFDLSLKDKYLKTMHKIFNHVFPNSGNLQEATFWTGLRPATPDGTPIVGGTRYSNLWINSGHGTLGWTMSCGAAHYLADLIAGEKPEISTEGLDISRYTR</sequence>
<proteinExistence type="inferred from homology"/>
<name>A0A6L9Y5Z6_9BURK</name>
<dbReference type="InterPro" id="IPR036188">
    <property type="entry name" value="FAD/NAD-bd_sf"/>
</dbReference>
<dbReference type="PANTHER" id="PTHR13847:SF280">
    <property type="entry name" value="D-AMINO ACID DEHYDROGENASE"/>
    <property type="match status" value="1"/>
</dbReference>
<keyword evidence="5 7" id="KW-0560">Oxidoreductase</keyword>
<evidence type="ECO:0000256" key="2">
    <source>
        <dbReference type="ARBA" id="ARBA00009410"/>
    </source>
</evidence>
<dbReference type="InterPro" id="IPR023080">
    <property type="entry name" value="DadA"/>
</dbReference>
<dbReference type="EC" id="1.4.99.-" evidence="7"/>
<keyword evidence="4 7" id="KW-0274">FAD</keyword>
<organism evidence="9 10">
    <name type="scientific">Pelistega ratti</name>
    <dbReference type="NCBI Taxonomy" id="2652177"/>
    <lineage>
        <taxon>Bacteria</taxon>
        <taxon>Pseudomonadati</taxon>
        <taxon>Pseudomonadota</taxon>
        <taxon>Betaproteobacteria</taxon>
        <taxon>Burkholderiales</taxon>
        <taxon>Alcaligenaceae</taxon>
        <taxon>Pelistega</taxon>
    </lineage>
</organism>
<dbReference type="Gene3D" id="3.50.50.60">
    <property type="entry name" value="FAD/NAD(P)-binding domain"/>
    <property type="match status" value="2"/>
</dbReference>
<dbReference type="HAMAP" id="MF_01202">
    <property type="entry name" value="DadA"/>
    <property type="match status" value="1"/>
</dbReference>
<gene>
    <name evidence="7" type="primary">dadA</name>
    <name evidence="9" type="ORF">F9B74_02650</name>
</gene>
<dbReference type="NCBIfam" id="NF001933">
    <property type="entry name" value="PRK00711.1"/>
    <property type="match status" value="1"/>
</dbReference>
<dbReference type="GO" id="GO:0008718">
    <property type="term" value="F:D-amino-acid dehydrogenase activity"/>
    <property type="evidence" value="ECO:0007669"/>
    <property type="project" value="UniProtKB-UniRule"/>
</dbReference>
<keyword evidence="3 7" id="KW-0285">Flavoprotein</keyword>